<dbReference type="InterPro" id="IPR025477">
    <property type="entry name" value="DUF4327"/>
</dbReference>
<comment type="caution">
    <text evidence="1">The sequence shown here is derived from an EMBL/GenBank/DDBJ whole genome shotgun (WGS) entry which is preliminary data.</text>
</comment>
<protein>
    <submittedName>
        <fullName evidence="1">DUF4327 family protein</fullName>
    </submittedName>
</protein>
<dbReference type="Pfam" id="PF14217">
    <property type="entry name" value="DUF4327"/>
    <property type="match status" value="1"/>
</dbReference>
<keyword evidence="2" id="KW-1185">Reference proteome</keyword>
<evidence type="ECO:0000313" key="2">
    <source>
        <dbReference type="Proteomes" id="UP001333818"/>
    </source>
</evidence>
<dbReference type="AlphaFoldDB" id="A0AAW9Q0E1"/>
<dbReference type="EMBL" id="JAZBJZ010000063">
    <property type="protein sequence ID" value="MEE3718068.1"/>
    <property type="molecule type" value="Genomic_DNA"/>
</dbReference>
<sequence length="73" mass="8723">MVQSLQYSIGAIRDEARHLVESGSLNRHQPIHALCRFYPDREWCQIEQELEMNQFLLRDRICDLVSQEDWSCD</sequence>
<organism evidence="1 2">
    <name type="scientific">Tumidithrix elongata BACA0141</name>
    <dbReference type="NCBI Taxonomy" id="2716417"/>
    <lineage>
        <taxon>Bacteria</taxon>
        <taxon>Bacillati</taxon>
        <taxon>Cyanobacteriota</taxon>
        <taxon>Cyanophyceae</taxon>
        <taxon>Pseudanabaenales</taxon>
        <taxon>Pseudanabaenaceae</taxon>
        <taxon>Tumidithrix</taxon>
        <taxon>Tumidithrix elongata</taxon>
    </lineage>
</organism>
<proteinExistence type="predicted"/>
<accession>A0AAW9Q0E1</accession>
<dbReference type="Proteomes" id="UP001333818">
    <property type="component" value="Unassembled WGS sequence"/>
</dbReference>
<gene>
    <name evidence="1" type="ORF">V2H45_15110</name>
</gene>
<evidence type="ECO:0000313" key="1">
    <source>
        <dbReference type="EMBL" id="MEE3718068.1"/>
    </source>
</evidence>
<reference evidence="1" key="1">
    <citation type="submission" date="2024-01" db="EMBL/GenBank/DDBJ databases">
        <title>Bank of Algae and Cyanobacteria of the Azores (BACA) strain genomes.</title>
        <authorList>
            <person name="Luz R."/>
            <person name="Cordeiro R."/>
            <person name="Fonseca A."/>
            <person name="Goncalves V."/>
        </authorList>
    </citation>
    <scope>NUCLEOTIDE SEQUENCE</scope>
    <source>
        <strain evidence="1">BACA0141</strain>
    </source>
</reference>
<name>A0AAW9Q0E1_9CYAN</name>